<protein>
    <submittedName>
        <fullName evidence="2">VOC family protein</fullName>
    </submittedName>
</protein>
<dbReference type="InterPro" id="IPR037523">
    <property type="entry name" value="VOC_core"/>
</dbReference>
<name>A0ABW8RAK5_9BACI</name>
<dbReference type="InterPro" id="IPR050383">
    <property type="entry name" value="GlyoxalaseI/FosfomycinResist"/>
</dbReference>
<dbReference type="PANTHER" id="PTHR21366:SF14">
    <property type="entry name" value="GLYOXALASE DOMAIN-CONTAINING PROTEIN 5"/>
    <property type="match status" value="1"/>
</dbReference>
<dbReference type="Gene3D" id="3.10.180.10">
    <property type="entry name" value="2,3-Dihydroxybiphenyl 1,2-Dioxygenase, domain 1"/>
    <property type="match status" value="2"/>
</dbReference>
<dbReference type="Pfam" id="PF00903">
    <property type="entry name" value="Glyoxalase"/>
    <property type="match status" value="2"/>
</dbReference>
<accession>A0ABW8RAK5</accession>
<comment type="caution">
    <text evidence="2">The sequence shown here is derived from an EMBL/GenBank/DDBJ whole genome shotgun (WGS) entry which is preliminary data.</text>
</comment>
<proteinExistence type="predicted"/>
<evidence type="ECO:0000259" key="1">
    <source>
        <dbReference type="PROSITE" id="PS51819"/>
    </source>
</evidence>
<dbReference type="PROSITE" id="PS51819">
    <property type="entry name" value="VOC"/>
    <property type="match status" value="2"/>
</dbReference>
<evidence type="ECO:0000313" key="3">
    <source>
        <dbReference type="Proteomes" id="UP001623041"/>
    </source>
</evidence>
<dbReference type="EMBL" id="JBJHQH010000002">
    <property type="protein sequence ID" value="MFK9090483.1"/>
    <property type="molecule type" value="Genomic_DNA"/>
</dbReference>
<sequence length="304" mass="35173">MFRYKKIGYVALNVSNIKKSTEFYDKMVGLQLVEENENGPSFFRCSNDHHNIVLYPSTREPGIKRVGFQMENDAELDLAYREFVKRGLQPVEVEKDELEELKQGRTFRIIEPNTGLELEYYSKMMHIIKDFVPRHTKIERLGHVVLNVQDVEKALDFFTEVLNFRVSDHLGDNAVWIRCFPNPLHHSFALIKNKENKLHHVNFMVTDIDDIGIARNRILNGDVPVAFGPGRHEPSTSIFFYFLDPDEMTLEYSFGMEEIPEENGRDARILEPGPLTLDRWGGKPDPKFASTGKIEEKIKSSINI</sequence>
<evidence type="ECO:0000313" key="2">
    <source>
        <dbReference type="EMBL" id="MFK9090483.1"/>
    </source>
</evidence>
<dbReference type="PANTHER" id="PTHR21366">
    <property type="entry name" value="GLYOXALASE FAMILY PROTEIN"/>
    <property type="match status" value="1"/>
</dbReference>
<dbReference type="SUPFAM" id="SSF54593">
    <property type="entry name" value="Glyoxalase/Bleomycin resistance protein/Dihydroxybiphenyl dioxygenase"/>
    <property type="match status" value="1"/>
</dbReference>
<feature type="domain" description="VOC" evidence="1">
    <location>
        <begin position="140"/>
        <end position="255"/>
    </location>
</feature>
<dbReference type="Proteomes" id="UP001623041">
    <property type="component" value="Unassembled WGS sequence"/>
</dbReference>
<keyword evidence="3" id="KW-1185">Reference proteome</keyword>
<dbReference type="RefSeq" id="WP_406579175.1">
    <property type="nucleotide sequence ID" value="NZ_JBJHQH010000002.1"/>
</dbReference>
<reference evidence="2 3" key="1">
    <citation type="submission" date="2024-11" db="EMBL/GenBank/DDBJ databases">
        <authorList>
            <person name="Lucas J.A."/>
        </authorList>
    </citation>
    <scope>NUCLEOTIDE SEQUENCE [LARGE SCALE GENOMIC DNA]</scope>
    <source>
        <strain evidence="2 3">Z 5.4</strain>
    </source>
</reference>
<dbReference type="InterPro" id="IPR004360">
    <property type="entry name" value="Glyas_Fos-R_dOase_dom"/>
</dbReference>
<organism evidence="2 3">
    <name type="scientific">Bacillus salipaludis</name>
    <dbReference type="NCBI Taxonomy" id="2547811"/>
    <lineage>
        <taxon>Bacteria</taxon>
        <taxon>Bacillati</taxon>
        <taxon>Bacillota</taxon>
        <taxon>Bacilli</taxon>
        <taxon>Bacillales</taxon>
        <taxon>Bacillaceae</taxon>
        <taxon>Bacillus</taxon>
    </lineage>
</organism>
<dbReference type="InterPro" id="IPR029068">
    <property type="entry name" value="Glyas_Bleomycin-R_OHBP_Dase"/>
</dbReference>
<gene>
    <name evidence="2" type="ORF">ACJEBI_03150</name>
</gene>
<feature type="domain" description="VOC" evidence="1">
    <location>
        <begin position="6"/>
        <end position="123"/>
    </location>
</feature>